<dbReference type="InterPro" id="IPR004027">
    <property type="entry name" value="SEC_C_motif"/>
</dbReference>
<dbReference type="Pfam" id="PF02810">
    <property type="entry name" value="SEC-C"/>
    <property type="match status" value="1"/>
</dbReference>
<dbReference type="SUPFAM" id="SSF103642">
    <property type="entry name" value="Sec-C motif"/>
    <property type="match status" value="1"/>
</dbReference>
<dbReference type="EMBL" id="JAXIVS010000014">
    <property type="protein sequence ID" value="MDY7231312.1"/>
    <property type="molecule type" value="Genomic_DNA"/>
</dbReference>
<comment type="caution">
    <text evidence="2">The sequence shown here is derived from an EMBL/GenBank/DDBJ whole genome shotgun (WGS) entry which is preliminary data.</text>
</comment>
<accession>A0ABU5HET1</accession>
<dbReference type="Pfam" id="PF25948">
    <property type="entry name" value="DUF7986"/>
    <property type="match status" value="1"/>
</dbReference>
<protein>
    <submittedName>
        <fullName evidence="2">Antitoxin Xre/MbcA/ParS toxin-binding domain-containing protein</fullName>
    </submittedName>
</protein>
<reference evidence="2 3" key="1">
    <citation type="submission" date="2023-12" db="EMBL/GenBank/DDBJ databases">
        <title>the genome sequence of Hyalangium sp. s54d21.</title>
        <authorList>
            <person name="Zhang X."/>
        </authorList>
    </citation>
    <scope>NUCLEOTIDE SEQUENCE [LARGE SCALE GENOMIC DNA]</scope>
    <source>
        <strain evidence="3">s54d21</strain>
    </source>
</reference>
<organism evidence="2 3">
    <name type="scientific">Hyalangium rubrum</name>
    <dbReference type="NCBI Taxonomy" id="3103134"/>
    <lineage>
        <taxon>Bacteria</taxon>
        <taxon>Pseudomonadati</taxon>
        <taxon>Myxococcota</taxon>
        <taxon>Myxococcia</taxon>
        <taxon>Myxococcales</taxon>
        <taxon>Cystobacterineae</taxon>
        <taxon>Archangiaceae</taxon>
        <taxon>Hyalangium</taxon>
    </lineage>
</organism>
<keyword evidence="3" id="KW-1185">Reference proteome</keyword>
<dbReference type="InterPro" id="IPR024467">
    <property type="entry name" value="Xre/MbcA/ParS-like_toxin-bd"/>
</dbReference>
<feature type="domain" description="Antitoxin Xre/MbcA/ParS-like toxin-binding" evidence="1">
    <location>
        <begin position="385"/>
        <end position="425"/>
    </location>
</feature>
<dbReference type="InterPro" id="IPR058292">
    <property type="entry name" value="DUF7986"/>
</dbReference>
<sequence length="448" mass="50253">MSAHWRNAPCPCGSGKKAKHCCGSRADPSVDAPGAWLHGMDERLVGEMVAFGHQRFGREWLTEPTEAYFPLRRFEREDFQLFMPWVVNHWRVEGRPMREWFLEERGDRLREVERGWLQAQAAAVVTLWEVRQVREGEGVGVKDLLGGEERFVHEVRGSRMVQLRDVMLGRVVDYEGLSVFCGMHPNTLPPRAAHEVERTARRALRVRSGGVPHRKLAGDGVALGLIHLWMTEVLELELQPPPTLVNTDGELLLLTADDFTFSAKVRTRVLEALLSLEGAELNQEGVPADISFLKSGNAMHASWDNTLVGSARVAEASLRLETNSVERADALRARVEAACAGLLTHRKREHCDPEALMEAQGEEVSEYEAPEPEMLAALREFKAEHYAAWLDNPLPALKGKTPREAVRTAAGRREVELILKEFEHGEALLPEEERADILALRGELGLTE</sequence>
<name>A0ABU5HET1_9BACT</name>
<dbReference type="Proteomes" id="UP001291309">
    <property type="component" value="Unassembled WGS sequence"/>
</dbReference>
<gene>
    <name evidence="2" type="ORF">SYV04_33285</name>
</gene>
<dbReference type="RefSeq" id="WP_321550024.1">
    <property type="nucleotide sequence ID" value="NZ_JAXIVS010000014.1"/>
</dbReference>
<evidence type="ECO:0000313" key="3">
    <source>
        <dbReference type="Proteomes" id="UP001291309"/>
    </source>
</evidence>
<dbReference type="Pfam" id="PF09722">
    <property type="entry name" value="Xre_MbcA_ParS_C"/>
    <property type="match status" value="1"/>
</dbReference>
<evidence type="ECO:0000313" key="2">
    <source>
        <dbReference type="EMBL" id="MDY7231312.1"/>
    </source>
</evidence>
<proteinExistence type="predicted"/>
<dbReference type="Gene3D" id="3.10.450.50">
    <property type="match status" value="1"/>
</dbReference>
<evidence type="ECO:0000259" key="1">
    <source>
        <dbReference type="Pfam" id="PF09722"/>
    </source>
</evidence>